<dbReference type="EC" id="3.5.1.4" evidence="3"/>
<dbReference type="PROSITE" id="PS00571">
    <property type="entry name" value="AMIDASES"/>
    <property type="match status" value="1"/>
</dbReference>
<dbReference type="RefSeq" id="WP_073368027.1">
    <property type="nucleotide sequence ID" value="NZ_FNTL01000004.1"/>
</dbReference>
<dbReference type="SUPFAM" id="SSF75304">
    <property type="entry name" value="Amidase signature (AS) enzymes"/>
    <property type="match status" value="1"/>
</dbReference>
<dbReference type="InterPro" id="IPR023631">
    <property type="entry name" value="Amidase_dom"/>
</dbReference>
<protein>
    <recommendedName>
        <fullName evidence="3">amidase</fullName>
        <ecNumber evidence="3">3.5.1.4</ecNumber>
    </recommendedName>
</protein>
<dbReference type="InterPro" id="IPR000120">
    <property type="entry name" value="Amidase"/>
</dbReference>
<gene>
    <name evidence="5" type="ORF">SAMN04490220_1123</name>
</gene>
<dbReference type="InterPro" id="IPR020556">
    <property type="entry name" value="Amidase_CS"/>
</dbReference>
<comment type="catalytic activity">
    <reaction evidence="1">
        <text>a monocarboxylic acid amide + H2O = a monocarboxylate + NH4(+)</text>
        <dbReference type="Rhea" id="RHEA:12020"/>
        <dbReference type="ChEBI" id="CHEBI:15377"/>
        <dbReference type="ChEBI" id="CHEBI:28938"/>
        <dbReference type="ChEBI" id="CHEBI:35757"/>
        <dbReference type="ChEBI" id="CHEBI:83628"/>
        <dbReference type="EC" id="3.5.1.4"/>
    </reaction>
</comment>
<feature type="domain" description="Amidase" evidence="4">
    <location>
        <begin position="58"/>
        <end position="455"/>
    </location>
</feature>
<dbReference type="OrthoDB" id="5175573at2"/>
<organism evidence="5 6">
    <name type="scientific">Rhodococcus jostii</name>
    <dbReference type="NCBI Taxonomy" id="132919"/>
    <lineage>
        <taxon>Bacteria</taxon>
        <taxon>Bacillati</taxon>
        <taxon>Actinomycetota</taxon>
        <taxon>Actinomycetes</taxon>
        <taxon>Mycobacteriales</taxon>
        <taxon>Nocardiaceae</taxon>
        <taxon>Rhodococcus</taxon>
    </lineage>
</organism>
<evidence type="ECO:0000313" key="6">
    <source>
        <dbReference type="Proteomes" id="UP000183407"/>
    </source>
</evidence>
<name>A0A1H4QUW6_RHOJO</name>
<evidence type="ECO:0000313" key="5">
    <source>
        <dbReference type="EMBL" id="SEC23413.1"/>
    </source>
</evidence>
<dbReference type="Pfam" id="PF01425">
    <property type="entry name" value="Amidase"/>
    <property type="match status" value="1"/>
</dbReference>
<reference evidence="6" key="1">
    <citation type="submission" date="2016-10" db="EMBL/GenBank/DDBJ databases">
        <authorList>
            <person name="Varghese N."/>
        </authorList>
    </citation>
    <scope>NUCLEOTIDE SEQUENCE [LARGE SCALE GENOMIC DNA]</scope>
    <source>
        <strain evidence="6">DSM 44719</strain>
    </source>
</reference>
<proteinExistence type="inferred from homology"/>
<comment type="similarity">
    <text evidence="2">Belongs to the amidase family.</text>
</comment>
<dbReference type="GO" id="GO:0004040">
    <property type="term" value="F:amidase activity"/>
    <property type="evidence" value="ECO:0007669"/>
    <property type="project" value="UniProtKB-EC"/>
</dbReference>
<dbReference type="PANTHER" id="PTHR11895:SF7">
    <property type="entry name" value="GLUTAMYL-TRNA(GLN) AMIDOTRANSFERASE SUBUNIT A, MITOCHONDRIAL"/>
    <property type="match status" value="1"/>
</dbReference>
<dbReference type="Proteomes" id="UP000183407">
    <property type="component" value="Unassembled WGS sequence"/>
</dbReference>
<accession>A0A1H4QUW6</accession>
<dbReference type="InterPro" id="IPR036928">
    <property type="entry name" value="AS_sf"/>
</dbReference>
<evidence type="ECO:0000256" key="1">
    <source>
        <dbReference type="ARBA" id="ARBA00001311"/>
    </source>
</evidence>
<dbReference type="Gene3D" id="3.90.1300.10">
    <property type="entry name" value="Amidase signature (AS) domain"/>
    <property type="match status" value="1"/>
</dbReference>
<evidence type="ECO:0000256" key="3">
    <source>
        <dbReference type="ARBA" id="ARBA00012922"/>
    </source>
</evidence>
<dbReference type="PANTHER" id="PTHR11895">
    <property type="entry name" value="TRANSAMIDASE"/>
    <property type="match status" value="1"/>
</dbReference>
<dbReference type="EMBL" id="FNTL01000004">
    <property type="protein sequence ID" value="SEC23413.1"/>
    <property type="molecule type" value="Genomic_DNA"/>
</dbReference>
<evidence type="ECO:0000259" key="4">
    <source>
        <dbReference type="Pfam" id="PF01425"/>
    </source>
</evidence>
<evidence type="ECO:0000256" key="2">
    <source>
        <dbReference type="ARBA" id="ARBA00009199"/>
    </source>
</evidence>
<sequence>MFTIEEYASYDATGLAELVRSREVKPSEVHEAGVNAVQLADERLHACAEGPWETPLDAATDGFFTGVPFVLKDLLCHAAGVPLHLGSRALARGIVFDQDSELMARFRRAGLAAVASTKIPEFALTATTEPLLGGAVHNPWDPTKSPGGSSGGSAAMVASGAVPIAHANDGAGSIRIPAAHTGTVGLKPSRGRVPIGPEVQEAFYGNVIDFAITRTVRDAAGLLDAVHGNLSGEKYSAPTPARPYRDELSGPSAPLRIAVCADSWSDRVVHPEVVRTMASTLQLLSDLGHHVEVVAPQIDWEDFLSALTITYCAGTAADVVPLGEALGVGLSPDYFEATTIAAAEAGRAMTPMDLARAFATNNKVSRQLATFMGEWDIFVTPTSITPPLDLGTFDANDPSFTAEDWVRHVIAPHPTCALYNVSGAPAISLPLGATDDGLPVGVQFGADIYREDLLLGLAAQLEQAQPWADRRPALHVTNLKEPV</sequence>
<dbReference type="AlphaFoldDB" id="A0A1H4QUW6"/>